<organism evidence="1 2">
    <name type="scientific">Vicia faba</name>
    <name type="common">Broad bean</name>
    <name type="synonym">Faba vulgaris</name>
    <dbReference type="NCBI Taxonomy" id="3906"/>
    <lineage>
        <taxon>Eukaryota</taxon>
        <taxon>Viridiplantae</taxon>
        <taxon>Streptophyta</taxon>
        <taxon>Embryophyta</taxon>
        <taxon>Tracheophyta</taxon>
        <taxon>Spermatophyta</taxon>
        <taxon>Magnoliopsida</taxon>
        <taxon>eudicotyledons</taxon>
        <taxon>Gunneridae</taxon>
        <taxon>Pentapetalae</taxon>
        <taxon>rosids</taxon>
        <taxon>fabids</taxon>
        <taxon>Fabales</taxon>
        <taxon>Fabaceae</taxon>
        <taxon>Papilionoideae</taxon>
        <taxon>50 kb inversion clade</taxon>
        <taxon>NPAAA clade</taxon>
        <taxon>Hologalegina</taxon>
        <taxon>IRL clade</taxon>
        <taxon>Fabeae</taxon>
        <taxon>Vicia</taxon>
    </lineage>
</organism>
<dbReference type="EMBL" id="OX451738">
    <property type="protein sequence ID" value="CAI8606417.1"/>
    <property type="molecule type" value="Genomic_DNA"/>
</dbReference>
<accession>A0AAV1AAG3</accession>
<dbReference type="Proteomes" id="UP001157006">
    <property type="component" value="Chromosome 3"/>
</dbReference>
<protein>
    <submittedName>
        <fullName evidence="1">Uncharacterized protein</fullName>
    </submittedName>
</protein>
<name>A0AAV1AAG3_VICFA</name>
<dbReference type="AlphaFoldDB" id="A0AAV1AAG3"/>
<evidence type="ECO:0000313" key="2">
    <source>
        <dbReference type="Proteomes" id="UP001157006"/>
    </source>
</evidence>
<evidence type="ECO:0000313" key="1">
    <source>
        <dbReference type="EMBL" id="CAI8606417.1"/>
    </source>
</evidence>
<reference evidence="1 2" key="1">
    <citation type="submission" date="2023-01" db="EMBL/GenBank/DDBJ databases">
        <authorList>
            <person name="Kreplak J."/>
        </authorList>
    </citation>
    <scope>NUCLEOTIDE SEQUENCE [LARGE SCALE GENOMIC DNA]</scope>
</reference>
<proteinExistence type="predicted"/>
<gene>
    <name evidence="1" type="ORF">VFH_III229440</name>
</gene>
<sequence length="205" mass="23742">MIIVSVLSCEPSLDGIQELAGVKPNQQLVKLLFFHGPLQLCLRLFEFVTSITYIKLEKPESYQEKEPGYIGSSINLRRKAISELVLSFMNGKWLGLLVRFCLQFSKLYWCFKYRLHLNQLHSLIYFHLVLLWLLHPVFQTQALSITGSDISTIHKYQKLCKFSMCCLIADMNSNLSYKIILLAAAEICQLIMMMHNCNLEKHTSY</sequence>
<keyword evidence="2" id="KW-1185">Reference proteome</keyword>